<feature type="region of interest" description="Disordered" evidence="6">
    <location>
        <begin position="1"/>
        <end position="329"/>
    </location>
</feature>
<reference evidence="8 9" key="1">
    <citation type="submission" date="2024-08" db="EMBL/GenBank/DDBJ databases">
        <authorList>
            <person name="Cucini C."/>
            <person name="Frati F."/>
        </authorList>
    </citation>
    <scope>NUCLEOTIDE SEQUENCE [LARGE SCALE GENOMIC DNA]</scope>
</reference>
<gene>
    <name evidence="8" type="ORF">ODALV1_LOCUS26458</name>
</gene>
<dbReference type="SMART" id="SM00355">
    <property type="entry name" value="ZnF_C2H2"/>
    <property type="match status" value="7"/>
</dbReference>
<evidence type="ECO:0000313" key="8">
    <source>
        <dbReference type="EMBL" id="CAL8136470.1"/>
    </source>
</evidence>
<feature type="compositionally biased region" description="Basic and acidic residues" evidence="6">
    <location>
        <begin position="205"/>
        <end position="214"/>
    </location>
</feature>
<evidence type="ECO:0000259" key="7">
    <source>
        <dbReference type="PROSITE" id="PS50157"/>
    </source>
</evidence>
<feature type="compositionally biased region" description="Polar residues" evidence="6">
    <location>
        <begin position="726"/>
        <end position="736"/>
    </location>
</feature>
<dbReference type="PANTHER" id="PTHR24408">
    <property type="entry name" value="ZINC FINGER PROTEIN"/>
    <property type="match status" value="1"/>
</dbReference>
<proteinExistence type="predicted"/>
<dbReference type="EMBL" id="CAXLJM020000111">
    <property type="protein sequence ID" value="CAL8136470.1"/>
    <property type="molecule type" value="Genomic_DNA"/>
</dbReference>
<feature type="compositionally biased region" description="Basic and acidic residues" evidence="6">
    <location>
        <begin position="112"/>
        <end position="128"/>
    </location>
</feature>
<feature type="compositionally biased region" description="Basic and acidic residues" evidence="6">
    <location>
        <begin position="279"/>
        <end position="293"/>
    </location>
</feature>
<dbReference type="PANTHER" id="PTHR24408:SF58">
    <property type="entry name" value="TRANSCRIPTION FACTOR (TFIIIA), PUTATIVE (AFU_ORTHOLOGUE AFUA_1G05150)-RELATED"/>
    <property type="match status" value="1"/>
</dbReference>
<keyword evidence="9" id="KW-1185">Reference proteome</keyword>
<comment type="caution">
    <text evidence="8">The sequence shown here is derived from an EMBL/GenBank/DDBJ whole genome shotgun (WGS) entry which is preliminary data.</text>
</comment>
<protein>
    <recommendedName>
        <fullName evidence="7">C2H2-type domain-containing protein</fullName>
    </recommendedName>
</protein>
<feature type="compositionally biased region" description="Basic and acidic residues" evidence="6">
    <location>
        <begin position="372"/>
        <end position="398"/>
    </location>
</feature>
<feature type="compositionally biased region" description="Acidic residues" evidence="6">
    <location>
        <begin position="1235"/>
        <end position="1248"/>
    </location>
</feature>
<feature type="region of interest" description="Disordered" evidence="6">
    <location>
        <begin position="1147"/>
        <end position="1191"/>
    </location>
</feature>
<feature type="compositionally biased region" description="Basic residues" evidence="6">
    <location>
        <begin position="70"/>
        <end position="79"/>
    </location>
</feature>
<evidence type="ECO:0000256" key="1">
    <source>
        <dbReference type="ARBA" id="ARBA00022723"/>
    </source>
</evidence>
<feature type="region of interest" description="Disordered" evidence="6">
    <location>
        <begin position="1029"/>
        <end position="1053"/>
    </location>
</feature>
<evidence type="ECO:0000256" key="5">
    <source>
        <dbReference type="PROSITE-ProRule" id="PRU00042"/>
    </source>
</evidence>
<feature type="compositionally biased region" description="Basic and acidic residues" evidence="6">
    <location>
        <begin position="85"/>
        <end position="97"/>
    </location>
</feature>
<evidence type="ECO:0000313" key="9">
    <source>
        <dbReference type="Proteomes" id="UP001642540"/>
    </source>
</evidence>
<feature type="compositionally biased region" description="Basic residues" evidence="6">
    <location>
        <begin position="147"/>
        <end position="156"/>
    </location>
</feature>
<feature type="compositionally biased region" description="Basic residues" evidence="6">
    <location>
        <begin position="710"/>
        <end position="720"/>
    </location>
</feature>
<dbReference type="InterPro" id="IPR013087">
    <property type="entry name" value="Znf_C2H2_type"/>
</dbReference>
<keyword evidence="3 5" id="KW-0863">Zinc-finger</keyword>
<feature type="region of interest" description="Disordered" evidence="6">
    <location>
        <begin position="1205"/>
        <end position="1250"/>
    </location>
</feature>
<feature type="compositionally biased region" description="Basic residues" evidence="6">
    <location>
        <begin position="1221"/>
        <end position="1230"/>
    </location>
</feature>
<dbReference type="PROSITE" id="PS00028">
    <property type="entry name" value="ZINC_FINGER_C2H2_1"/>
    <property type="match status" value="4"/>
</dbReference>
<feature type="compositionally biased region" description="Acidic residues" evidence="6">
    <location>
        <begin position="16"/>
        <end position="27"/>
    </location>
</feature>
<dbReference type="PROSITE" id="PS50157">
    <property type="entry name" value="ZINC_FINGER_C2H2_2"/>
    <property type="match status" value="1"/>
</dbReference>
<dbReference type="Proteomes" id="UP001642540">
    <property type="component" value="Unassembled WGS sequence"/>
</dbReference>
<feature type="compositionally biased region" description="Basic and acidic residues" evidence="6">
    <location>
        <begin position="304"/>
        <end position="329"/>
    </location>
</feature>
<dbReference type="Gene3D" id="3.30.160.60">
    <property type="entry name" value="Classic Zinc Finger"/>
    <property type="match status" value="2"/>
</dbReference>
<feature type="domain" description="C2H2-type" evidence="7">
    <location>
        <begin position="1097"/>
        <end position="1120"/>
    </location>
</feature>
<feature type="compositionally biased region" description="Basic and acidic residues" evidence="6">
    <location>
        <begin position="1147"/>
        <end position="1171"/>
    </location>
</feature>
<evidence type="ECO:0000256" key="6">
    <source>
        <dbReference type="SAM" id="MobiDB-lite"/>
    </source>
</evidence>
<feature type="compositionally biased region" description="Basic residues" evidence="6">
    <location>
        <begin position="796"/>
        <end position="806"/>
    </location>
</feature>
<feature type="compositionally biased region" description="Basic and acidic residues" evidence="6">
    <location>
        <begin position="163"/>
        <end position="197"/>
    </location>
</feature>
<feature type="region of interest" description="Disordered" evidence="6">
    <location>
        <begin position="672"/>
        <end position="831"/>
    </location>
</feature>
<feature type="region of interest" description="Disordered" evidence="6">
    <location>
        <begin position="367"/>
        <end position="398"/>
    </location>
</feature>
<organism evidence="8 9">
    <name type="scientific">Orchesella dallaii</name>
    <dbReference type="NCBI Taxonomy" id="48710"/>
    <lineage>
        <taxon>Eukaryota</taxon>
        <taxon>Metazoa</taxon>
        <taxon>Ecdysozoa</taxon>
        <taxon>Arthropoda</taxon>
        <taxon>Hexapoda</taxon>
        <taxon>Collembola</taxon>
        <taxon>Entomobryomorpha</taxon>
        <taxon>Entomobryoidea</taxon>
        <taxon>Orchesellidae</taxon>
        <taxon>Orchesellinae</taxon>
        <taxon>Orchesella</taxon>
    </lineage>
</organism>
<feature type="compositionally biased region" description="Low complexity" evidence="6">
    <location>
        <begin position="34"/>
        <end position="44"/>
    </location>
</feature>
<name>A0ABP1RVA1_9HEXA</name>
<keyword evidence="1" id="KW-0479">Metal-binding</keyword>
<evidence type="ECO:0000256" key="2">
    <source>
        <dbReference type="ARBA" id="ARBA00022737"/>
    </source>
</evidence>
<accession>A0ABP1RVA1</accession>
<keyword evidence="2" id="KW-0677">Repeat</keyword>
<feature type="compositionally biased region" description="Basic and acidic residues" evidence="6">
    <location>
        <begin position="817"/>
        <end position="828"/>
    </location>
</feature>
<evidence type="ECO:0000256" key="4">
    <source>
        <dbReference type="ARBA" id="ARBA00022833"/>
    </source>
</evidence>
<evidence type="ECO:0000256" key="3">
    <source>
        <dbReference type="ARBA" id="ARBA00022771"/>
    </source>
</evidence>
<feature type="compositionally biased region" description="Polar residues" evidence="6">
    <location>
        <begin position="672"/>
        <end position="682"/>
    </location>
</feature>
<keyword evidence="4" id="KW-0862">Zinc</keyword>
<feature type="compositionally biased region" description="Acidic residues" evidence="6">
    <location>
        <begin position="47"/>
        <end position="57"/>
    </location>
</feature>
<sequence>MEDCPPIKTEVNDEDVRSEEDGEEDDPFFNSTKADSSAASSSRESGGDDDNDDEDGEYTPQVKPAEFVLSKKRTTRTRRTTLSPEKVEKDHQEENGRGGRTPRSRKAPSRLDSFELEDKKKKGRELGRSRKQPPPPDNVDSEEEPQRKRKARKTPRSKMTPKQLEKVRIRERERMRMNRAQKTPEELEERRRKDRERTRLRRAKERAARGEDVKVGVQDEFSTPLAPVSKRKDDEGEGSSKIVVKSEPRSGSEAEDDEEATSTTPMRPQPRSSKQCDPIAREEYLRTQRELKRQSRARGTPEQIEARKQKEREYKRLLRARMTPEQKKEYSKRIQFRRFVKKAQMTEEELKQHKIAQYMKFVARKASMTPEELERDREKARIRARERARAHRPQTEEEKLKYRETLRNNRKNWPEERKQRVKEQMRQYFQRYKARVMSENPEKWEERKRKNKEYWETYRKSSTGRRKKEPKTEEEKRVRKFLVNRASTRRSQLKKRLTIQTLVEKGVRPEEIQKQMEPPEQREKRLLRTRFVKRKRLLRIKLVEQGLSPEEIQIRLDEFEANFETTKPVLPYKPRRFLSKPVDPAELEKLEATRKYRLTKHMKVIVAPESQPVPIVDAPWADPSKYGVSIPVVTKTVTFEPYPGGTSSSSGTRYVPATTPAFPSTSTAFSSLQQTQNHQYESPSFPFEAKPHIPNRANYETTPQSSSYNHYHHHNQHQQPHHLNYSHGQSQNNPQEENLYDAVSSLDDDGSCHYQDDENDDDYYEPSLPPPPQPGPSTSASSSHTAATRDEITAPPKRRGRGPGKKPKADSQSQSESYEKPTRRDKMFLRRSKRENADQICDLCGNFYTLNYIYDHKLFMHNPDYVKGTCVPCNIFFPTNRDYHSHWIHTHRVSQLKRDDGKPKTIICDVCGTGVASLNNLEKHKHFMHGKGSLPENYVKCPFCPTSLKSTNVLQRHIVTIHPGEGFKHCGRCEQRFNSIKKYNEHVKEAHPEAYFPCESCGLLKYSKSTLNFHYMQCRVRLREKGKEVKKENGEGEEEEKKQKKKVEDENAKPDHIYKQQAYRLSTLHCEVCELKVLITSLKRHYMNIHGILEEKFKCFHCEKLFSRREYWIMHSEEIHGVNIEDEERRKEFSKYNVEDRSKVVVKRPEGIRRGPRSEKEKRKRDRGEGRRRGRQKKIKKEVEKEEEEEKERISDGSEDREWISLKKKKKNKDGKALEKKRGRGRPKKKVKEEKEEDDDDEEEEEEEKSLLTVRLSVRGRRRRITRGACDFQNVERERRLAIVVERLSEEEIGKYQNQRANQKENVDVVFDENIVIKVE</sequence>